<dbReference type="RefSeq" id="WP_311402576.1">
    <property type="nucleotide sequence ID" value="NZ_JAVRBG010000016.1"/>
</dbReference>
<accession>A0ABU2KLU3</accession>
<dbReference type="InterPro" id="IPR015943">
    <property type="entry name" value="WD40/YVTN_repeat-like_dom_sf"/>
</dbReference>
<evidence type="ECO:0000256" key="1">
    <source>
        <dbReference type="SAM" id="SignalP"/>
    </source>
</evidence>
<name>A0ABU2KLU3_9FLAO</name>
<dbReference type="InterPro" id="IPR031815">
    <property type="entry name" value="DUF5074"/>
</dbReference>
<dbReference type="PANTHER" id="PTHR47197:SF3">
    <property type="entry name" value="DIHYDRO-HEME D1 DEHYDROGENASE"/>
    <property type="match status" value="1"/>
</dbReference>
<feature type="signal peptide" evidence="1">
    <location>
        <begin position="1"/>
        <end position="21"/>
    </location>
</feature>
<protein>
    <recommendedName>
        <fullName evidence="4">YVTN family beta-propeller protein</fullName>
    </recommendedName>
</protein>
<comment type="caution">
    <text evidence="2">The sequence shown here is derived from an EMBL/GenBank/DDBJ whole genome shotgun (WGS) entry which is preliminary data.</text>
</comment>
<organism evidence="2 3">
    <name type="scientific">Mesonia ostreae</name>
    <dbReference type="NCBI Taxonomy" id="861110"/>
    <lineage>
        <taxon>Bacteria</taxon>
        <taxon>Pseudomonadati</taxon>
        <taxon>Bacteroidota</taxon>
        <taxon>Flavobacteriia</taxon>
        <taxon>Flavobacteriales</taxon>
        <taxon>Flavobacteriaceae</taxon>
        <taxon>Mesonia</taxon>
    </lineage>
</organism>
<dbReference type="PROSITE" id="PS51257">
    <property type="entry name" value="PROKAR_LIPOPROTEIN"/>
    <property type="match status" value="1"/>
</dbReference>
<gene>
    <name evidence="2" type="ORF">RLT85_13505</name>
</gene>
<proteinExistence type="predicted"/>
<feature type="chain" id="PRO_5047140079" description="YVTN family beta-propeller protein" evidence="1">
    <location>
        <begin position="22"/>
        <end position="358"/>
    </location>
</feature>
<dbReference type="SUPFAM" id="SSF63825">
    <property type="entry name" value="YWTD domain"/>
    <property type="match status" value="1"/>
</dbReference>
<dbReference type="EMBL" id="JAVRBG010000016">
    <property type="protein sequence ID" value="MDT0295647.1"/>
    <property type="molecule type" value="Genomic_DNA"/>
</dbReference>
<evidence type="ECO:0000313" key="2">
    <source>
        <dbReference type="EMBL" id="MDT0295647.1"/>
    </source>
</evidence>
<keyword evidence="1" id="KW-0732">Signal</keyword>
<sequence length="358" mass="39918">MKKNSNVWLLLLIAVFLSSCSKDDETIENPTLPEGEYTNGFFVLNEGGFTYSNASLSFISEEGTVYNAVFSAENNRNLGDVAQSMGFHEDLAYILINNSNTIEVVNRYTMESVTTLEEGILNPRYIIFDDNFAYVTNWGDPADITDDYIAVINLENYEVVQKIEVAEGPEKLVKKNGKIYVAHKGGWGYGNTISVINTATNSLQTSIEVNDVPDGLVVKGDFLYVLCSGKANWTGEETNASLFKINLASQTVEEELEFSEEIHPGFLVENNNKLHYVIGRDIFQLNIADFSLPSSPLFSTEAQNVSVLYGFSIHNDVIYIADAKDYTSNGEVFTYSTQGELLHNYSVQLIPNGFYFNN</sequence>
<dbReference type="Proteomes" id="UP001182991">
    <property type="component" value="Unassembled WGS sequence"/>
</dbReference>
<reference evidence="3" key="1">
    <citation type="submission" date="2023-07" db="EMBL/GenBank/DDBJ databases">
        <title>Isolating and identifying novel microbial strains from the Mariana Trench.</title>
        <authorList>
            <person name="Fu H."/>
        </authorList>
    </citation>
    <scope>NUCLEOTIDE SEQUENCE [LARGE SCALE GENOMIC DNA]</scope>
    <source>
        <strain evidence="3">T-y2</strain>
    </source>
</reference>
<evidence type="ECO:0008006" key="4">
    <source>
        <dbReference type="Google" id="ProtNLM"/>
    </source>
</evidence>
<dbReference type="PANTHER" id="PTHR47197">
    <property type="entry name" value="PROTEIN NIRF"/>
    <property type="match status" value="1"/>
</dbReference>
<dbReference type="Pfam" id="PF16819">
    <property type="entry name" value="DUF5074"/>
    <property type="match status" value="1"/>
</dbReference>
<evidence type="ECO:0000313" key="3">
    <source>
        <dbReference type="Proteomes" id="UP001182991"/>
    </source>
</evidence>
<keyword evidence="3" id="KW-1185">Reference proteome</keyword>
<dbReference type="InterPro" id="IPR051200">
    <property type="entry name" value="Host-pathogen_enzymatic-act"/>
</dbReference>
<dbReference type="Gene3D" id="2.130.10.10">
    <property type="entry name" value="YVTN repeat-like/Quinoprotein amine dehydrogenase"/>
    <property type="match status" value="1"/>
</dbReference>